<sequence>MPAQPTPAMTARFAGRATPRDYALLDALHTHRVLTTRQAAALFFGDPHSRRARTRLLQLHRLGAVDRFRPHTATGSAPWHWVLAPVGAHALAHRRGVPFARLRWRHDHALAIAHSTRLAHTTGTTDCLVAFTRAARATPGAALETWWGEARCAAEWGRHIRPDAYLRWRQDGTVVDAFVEYDTGTEPLDRVAAKLPGYAALAHTSAITTPLLVITTGPIREENLAERLASAAPAVVPTWLTTVARLDAPGPAAAVWRPASAPDRHLLAALAPAEDEDP</sequence>
<dbReference type="InterPro" id="IPR025855">
    <property type="entry name" value="Replic_Relax"/>
</dbReference>
<name>A0A4R6V2X2_9ACTN</name>
<dbReference type="EMBL" id="SNYN01000002">
    <property type="protein sequence ID" value="TDQ54390.1"/>
    <property type="molecule type" value="Genomic_DNA"/>
</dbReference>
<dbReference type="Proteomes" id="UP000295281">
    <property type="component" value="Unassembled WGS sequence"/>
</dbReference>
<accession>A0A4R6V2X2</accession>
<keyword evidence="2" id="KW-1185">Reference proteome</keyword>
<dbReference type="OrthoDB" id="2562278at2"/>
<evidence type="ECO:0000313" key="1">
    <source>
        <dbReference type="EMBL" id="TDQ54390.1"/>
    </source>
</evidence>
<dbReference type="Pfam" id="PF13814">
    <property type="entry name" value="Replic_Relax"/>
    <property type="match status" value="1"/>
</dbReference>
<evidence type="ECO:0000313" key="2">
    <source>
        <dbReference type="Proteomes" id="UP000295281"/>
    </source>
</evidence>
<proteinExistence type="predicted"/>
<organism evidence="1 2">
    <name type="scientific">Actinorugispora endophytica</name>
    <dbReference type="NCBI Taxonomy" id="1605990"/>
    <lineage>
        <taxon>Bacteria</taxon>
        <taxon>Bacillati</taxon>
        <taxon>Actinomycetota</taxon>
        <taxon>Actinomycetes</taxon>
        <taxon>Streptosporangiales</taxon>
        <taxon>Nocardiopsidaceae</taxon>
        <taxon>Actinorugispora</taxon>
    </lineage>
</organism>
<comment type="caution">
    <text evidence="1">The sequence shown here is derived from an EMBL/GenBank/DDBJ whole genome shotgun (WGS) entry which is preliminary data.</text>
</comment>
<gene>
    <name evidence="1" type="ORF">EV190_102224</name>
</gene>
<dbReference type="RefSeq" id="WP_133740360.1">
    <property type="nucleotide sequence ID" value="NZ_SNYN01000002.1"/>
</dbReference>
<reference evidence="1 2" key="1">
    <citation type="submission" date="2019-03" db="EMBL/GenBank/DDBJ databases">
        <title>Genomic Encyclopedia of Type Strains, Phase IV (KMG-IV): sequencing the most valuable type-strain genomes for metagenomic binning, comparative biology and taxonomic classification.</title>
        <authorList>
            <person name="Goeker M."/>
        </authorList>
    </citation>
    <scope>NUCLEOTIDE SEQUENCE [LARGE SCALE GENOMIC DNA]</scope>
    <source>
        <strain evidence="1 2">DSM 46770</strain>
    </source>
</reference>
<dbReference type="AlphaFoldDB" id="A0A4R6V2X2"/>
<protein>
    <submittedName>
        <fullName evidence="1">Protein involved in plasmid replication-relaxation</fullName>
    </submittedName>
</protein>